<dbReference type="KEGG" id="shi:Shel_25600"/>
<name>C7N2Q9_SLAHD</name>
<dbReference type="AlphaFoldDB" id="C7N2Q9"/>
<evidence type="ECO:0008006" key="3">
    <source>
        <dbReference type="Google" id="ProtNLM"/>
    </source>
</evidence>
<dbReference type="InterPro" id="IPR000801">
    <property type="entry name" value="Esterase-like"/>
</dbReference>
<gene>
    <name evidence="1" type="ordered locus">Shel_25600</name>
</gene>
<dbReference type="InterPro" id="IPR029058">
    <property type="entry name" value="AB_hydrolase_fold"/>
</dbReference>
<protein>
    <recommendedName>
        <fullName evidence="3">Hydrolase of alpha/beta superfamily</fullName>
    </recommendedName>
</protein>
<dbReference type="InterPro" id="IPR050583">
    <property type="entry name" value="Mycobacterial_A85_antigen"/>
</dbReference>
<proteinExistence type="predicted"/>
<dbReference type="STRING" id="471855.Shel_25600"/>
<reference evidence="1 2" key="1">
    <citation type="journal article" date="2009" name="Stand. Genomic Sci.">
        <title>Complete genome sequence of Slackia heliotrinireducens type strain (RHS 1).</title>
        <authorList>
            <person name="Pukall R."/>
            <person name="Lapidus A."/>
            <person name="Nolan M."/>
            <person name="Copeland A."/>
            <person name="Glavina Del Rio T."/>
            <person name="Lucas S."/>
            <person name="Chen F."/>
            <person name="Tice H."/>
            <person name="Cheng J.F."/>
            <person name="Chertkov O."/>
            <person name="Bruce D."/>
            <person name="Goodwin L."/>
            <person name="Kuske C."/>
            <person name="Brettin T."/>
            <person name="Detter J.C."/>
            <person name="Han C."/>
            <person name="Pitluck S."/>
            <person name="Pati A."/>
            <person name="Mavrommatis K."/>
            <person name="Ivanova N."/>
            <person name="Ovchinnikova G."/>
            <person name="Chen A."/>
            <person name="Palaniappan K."/>
            <person name="Schneider S."/>
            <person name="Rohde M."/>
            <person name="Chain P."/>
            <person name="D'haeseleer P."/>
            <person name="Goker M."/>
            <person name="Bristow J."/>
            <person name="Eisen J.A."/>
            <person name="Markowitz V."/>
            <person name="Kyrpides N.C."/>
            <person name="Klenk H.P."/>
            <person name="Hugenholtz P."/>
        </authorList>
    </citation>
    <scope>NUCLEOTIDE SEQUENCE [LARGE SCALE GENOMIC DNA]</scope>
    <source>
        <strain evidence="2">ATCC 29202 / DSM 20476 / NCTC 11029 / RHS 1</strain>
    </source>
</reference>
<dbReference type="PANTHER" id="PTHR48098">
    <property type="entry name" value="ENTEROCHELIN ESTERASE-RELATED"/>
    <property type="match status" value="1"/>
</dbReference>
<dbReference type="EMBL" id="CP001684">
    <property type="protein sequence ID" value="ACV23567.1"/>
    <property type="molecule type" value="Genomic_DNA"/>
</dbReference>
<dbReference type="Gene3D" id="3.40.50.1820">
    <property type="entry name" value="alpha/beta hydrolase"/>
    <property type="match status" value="1"/>
</dbReference>
<keyword evidence="2" id="KW-1185">Reference proteome</keyword>
<evidence type="ECO:0000313" key="2">
    <source>
        <dbReference type="Proteomes" id="UP000002026"/>
    </source>
</evidence>
<dbReference type="PANTHER" id="PTHR48098:SF6">
    <property type="entry name" value="FERRI-BACILLIBACTIN ESTERASE BESA"/>
    <property type="match status" value="1"/>
</dbReference>
<dbReference type="Pfam" id="PF00756">
    <property type="entry name" value="Esterase"/>
    <property type="match status" value="1"/>
</dbReference>
<dbReference type="HOGENOM" id="CLU_039834_4_1_11"/>
<accession>C7N2Q9</accession>
<dbReference type="SUPFAM" id="SSF53474">
    <property type="entry name" value="alpha/beta-Hydrolases"/>
    <property type="match status" value="1"/>
</dbReference>
<dbReference type="Proteomes" id="UP000002026">
    <property type="component" value="Chromosome"/>
</dbReference>
<dbReference type="eggNOG" id="COG2819">
    <property type="taxonomic scope" value="Bacteria"/>
</dbReference>
<dbReference type="ESTHER" id="slahd-c7n2q9">
    <property type="family name" value="A85-IroE-IroD-Fes-Yiel"/>
</dbReference>
<sequence>MKKQSFDVEGKTATLYLGESENSPLVVLNTFTGDGASVVKAMRSLQAPDCSLLVVGNLRWDHDMTPWHCPPLSEDDTPCTGGAKDYLELLLGRIIPEARQTIGGSPAYTAIAGYSLAGLFAIWSMYQCGEFARVASMSGSLWFPDFVEYATARRTVRTPERLYLSLGDEEARTNNALLSTVADRNVALAKHYRRQGIDVTYELNPGDHYQDAALRSAKGIKAILA</sequence>
<organism evidence="1 2">
    <name type="scientific">Slackia heliotrinireducens (strain ATCC 29202 / DSM 20476 / NCTC 11029 / RHS 1)</name>
    <name type="common">Peptococcus heliotrinreducens</name>
    <dbReference type="NCBI Taxonomy" id="471855"/>
    <lineage>
        <taxon>Bacteria</taxon>
        <taxon>Bacillati</taxon>
        <taxon>Actinomycetota</taxon>
        <taxon>Coriobacteriia</taxon>
        <taxon>Eggerthellales</taxon>
        <taxon>Eggerthellaceae</taxon>
        <taxon>Slackia</taxon>
    </lineage>
</organism>
<evidence type="ECO:0000313" key="1">
    <source>
        <dbReference type="EMBL" id="ACV23567.1"/>
    </source>
</evidence>
<dbReference type="RefSeq" id="WP_012799665.1">
    <property type="nucleotide sequence ID" value="NC_013165.1"/>
</dbReference>